<dbReference type="PANTHER" id="PTHR33430:SF1">
    <property type="entry name" value="PGG DOMAIN-CONTAINING PROTEIN"/>
    <property type="match status" value="1"/>
</dbReference>
<keyword evidence="1" id="KW-1133">Transmembrane helix</keyword>
<dbReference type="AlphaFoldDB" id="A0A6A6KWT0"/>
<protein>
    <submittedName>
        <fullName evidence="2">Uncharacterized protein</fullName>
    </submittedName>
</protein>
<evidence type="ECO:0000313" key="2">
    <source>
        <dbReference type="EMBL" id="KAF2292503.1"/>
    </source>
</evidence>
<proteinExistence type="predicted"/>
<comment type="caution">
    <text evidence="2">The sequence shown here is derived from an EMBL/GenBank/DDBJ whole genome shotgun (WGS) entry which is preliminary data.</text>
</comment>
<keyword evidence="1" id="KW-0812">Transmembrane</keyword>
<organism evidence="2 3">
    <name type="scientific">Hevea brasiliensis</name>
    <name type="common">Para rubber tree</name>
    <name type="synonym">Siphonia brasiliensis</name>
    <dbReference type="NCBI Taxonomy" id="3981"/>
    <lineage>
        <taxon>Eukaryota</taxon>
        <taxon>Viridiplantae</taxon>
        <taxon>Streptophyta</taxon>
        <taxon>Embryophyta</taxon>
        <taxon>Tracheophyta</taxon>
        <taxon>Spermatophyta</taxon>
        <taxon>Magnoliopsida</taxon>
        <taxon>eudicotyledons</taxon>
        <taxon>Gunneridae</taxon>
        <taxon>Pentapetalae</taxon>
        <taxon>rosids</taxon>
        <taxon>fabids</taxon>
        <taxon>Malpighiales</taxon>
        <taxon>Euphorbiaceae</taxon>
        <taxon>Crotonoideae</taxon>
        <taxon>Micrandreae</taxon>
        <taxon>Hevea</taxon>
    </lineage>
</organism>
<feature type="transmembrane region" description="Helical" evidence="1">
    <location>
        <begin position="245"/>
        <end position="269"/>
    </location>
</feature>
<evidence type="ECO:0000256" key="1">
    <source>
        <dbReference type="SAM" id="Phobius"/>
    </source>
</evidence>
<evidence type="ECO:0000313" key="3">
    <source>
        <dbReference type="Proteomes" id="UP000467840"/>
    </source>
</evidence>
<dbReference type="Proteomes" id="UP000467840">
    <property type="component" value="Chromosome 13"/>
</dbReference>
<keyword evidence="3" id="KW-1185">Reference proteome</keyword>
<dbReference type="PANTHER" id="PTHR33430">
    <property type="entry name" value="MATERNAL EFFECT EMBRYO ARREST PROTEIN"/>
    <property type="match status" value="1"/>
</dbReference>
<feature type="transmembrane region" description="Helical" evidence="1">
    <location>
        <begin position="204"/>
        <end position="225"/>
    </location>
</feature>
<sequence length="286" mass="31806">MVNDEKALLDLVKVNSLFTTAVFVGLSFASPGQHSLENRPECDADQGVAMGFILHEVISFVCFPQLVAKTFKVHLNIYQEDEFKRHLQLGRGFDPIWNQTDGKKPIDPIEIHQKALDDLVNVNSLFTIAVFVGLSFASPGQQSLENRPECDADPGMAMRLILYEVISFACFLLSSLVAKTLKVHLNIYQEDEFKQRHLKLGRGFMLYLSAIASIVGVVFLALSMANVIQIRIGKLSCGSVYAYRAVGSLCGIVLLALSIYVPSMFYAIWKSLNYEPKPDPKDKPTA</sequence>
<dbReference type="EMBL" id="JAAGAX010000014">
    <property type="protein sequence ID" value="KAF2292503.1"/>
    <property type="molecule type" value="Genomic_DNA"/>
</dbReference>
<keyword evidence="1" id="KW-0472">Membrane</keyword>
<reference evidence="2 3" key="1">
    <citation type="journal article" date="2020" name="Mol. Plant">
        <title>The Chromosome-Based Rubber Tree Genome Provides New Insights into Spurge Genome Evolution and Rubber Biosynthesis.</title>
        <authorList>
            <person name="Liu J."/>
            <person name="Shi C."/>
            <person name="Shi C.C."/>
            <person name="Li W."/>
            <person name="Zhang Q.J."/>
            <person name="Zhang Y."/>
            <person name="Li K."/>
            <person name="Lu H.F."/>
            <person name="Shi C."/>
            <person name="Zhu S.T."/>
            <person name="Xiao Z.Y."/>
            <person name="Nan H."/>
            <person name="Yue Y."/>
            <person name="Zhu X.G."/>
            <person name="Wu Y."/>
            <person name="Hong X.N."/>
            <person name="Fan G.Y."/>
            <person name="Tong Y."/>
            <person name="Zhang D."/>
            <person name="Mao C.L."/>
            <person name="Liu Y.L."/>
            <person name="Hao S.J."/>
            <person name="Liu W.Q."/>
            <person name="Lv M.Q."/>
            <person name="Zhang H.B."/>
            <person name="Liu Y."/>
            <person name="Hu-Tang G.R."/>
            <person name="Wang J.P."/>
            <person name="Wang J.H."/>
            <person name="Sun Y.H."/>
            <person name="Ni S.B."/>
            <person name="Chen W.B."/>
            <person name="Zhang X.C."/>
            <person name="Jiao Y.N."/>
            <person name="Eichler E.E."/>
            <person name="Li G.H."/>
            <person name="Liu X."/>
            <person name="Gao L.Z."/>
        </authorList>
    </citation>
    <scope>NUCLEOTIDE SEQUENCE [LARGE SCALE GENOMIC DNA]</scope>
    <source>
        <strain evidence="3">cv. GT1</strain>
        <tissue evidence="2">Leaf</tissue>
    </source>
</reference>
<name>A0A6A6KWT0_HEVBR</name>
<gene>
    <name evidence="2" type="ORF">GH714_024704</name>
</gene>
<feature type="transmembrane region" description="Helical" evidence="1">
    <location>
        <begin position="119"/>
        <end position="137"/>
    </location>
</feature>
<accession>A0A6A6KWT0</accession>
<feature type="transmembrane region" description="Helical" evidence="1">
    <location>
        <begin position="157"/>
        <end position="178"/>
    </location>
</feature>